<gene>
    <name evidence="2" type="ORF">JOC28_002125</name>
</gene>
<sequence length="89" mass="9931">MGETDGCAVYLDLKTNQALVADKSALLNTEGAKKTNRAIVPLIVLIEILPIIFGYYNITFQNKGYYSPELIPIFGFAYIFYQLSSISML</sequence>
<comment type="caution">
    <text evidence="2">The sequence shown here is derived from an EMBL/GenBank/DDBJ whole genome shotgun (WGS) entry which is preliminary data.</text>
</comment>
<evidence type="ECO:0000313" key="3">
    <source>
        <dbReference type="Proteomes" id="UP000697472"/>
    </source>
</evidence>
<protein>
    <submittedName>
        <fullName evidence="2">Uncharacterized protein</fullName>
    </submittedName>
</protein>
<evidence type="ECO:0000313" key="2">
    <source>
        <dbReference type="EMBL" id="MBM7643793.1"/>
    </source>
</evidence>
<keyword evidence="1" id="KW-1133">Transmembrane helix</keyword>
<organism evidence="2 3">
    <name type="scientific">Streptococcus loxodontisalivarius</name>
    <dbReference type="NCBI Taxonomy" id="1349415"/>
    <lineage>
        <taxon>Bacteria</taxon>
        <taxon>Bacillati</taxon>
        <taxon>Bacillota</taxon>
        <taxon>Bacilli</taxon>
        <taxon>Lactobacillales</taxon>
        <taxon>Streptococcaceae</taxon>
        <taxon>Streptococcus</taxon>
    </lineage>
</organism>
<feature type="transmembrane region" description="Helical" evidence="1">
    <location>
        <begin position="70"/>
        <end position="88"/>
    </location>
</feature>
<evidence type="ECO:0000256" key="1">
    <source>
        <dbReference type="SAM" id="Phobius"/>
    </source>
</evidence>
<reference evidence="2 3" key="1">
    <citation type="submission" date="2021-01" db="EMBL/GenBank/DDBJ databases">
        <title>Genomic Encyclopedia of Type Strains, Phase IV (KMG-IV): sequencing the most valuable type-strain genomes for metagenomic binning, comparative biology and taxonomic classification.</title>
        <authorList>
            <person name="Goeker M."/>
        </authorList>
    </citation>
    <scope>NUCLEOTIDE SEQUENCE [LARGE SCALE GENOMIC DNA]</scope>
    <source>
        <strain evidence="2 3">DSM 27382</strain>
    </source>
</reference>
<proteinExistence type="predicted"/>
<feature type="transmembrane region" description="Helical" evidence="1">
    <location>
        <begin position="38"/>
        <end position="58"/>
    </location>
</feature>
<accession>A0ABS2PV19</accession>
<keyword evidence="3" id="KW-1185">Reference proteome</keyword>
<keyword evidence="1" id="KW-0812">Transmembrane</keyword>
<dbReference type="EMBL" id="JAFBEH010000084">
    <property type="protein sequence ID" value="MBM7643793.1"/>
    <property type="molecule type" value="Genomic_DNA"/>
</dbReference>
<dbReference type="RefSeq" id="WP_205010625.1">
    <property type="nucleotide sequence ID" value="NZ_JAFBEH010000084.1"/>
</dbReference>
<name>A0ABS2PV19_9STRE</name>
<keyword evidence="1" id="KW-0472">Membrane</keyword>
<dbReference type="Proteomes" id="UP000697472">
    <property type="component" value="Unassembled WGS sequence"/>
</dbReference>